<sequence length="110" mass="11971">MFDRDFDSLCCRAILLRCRERATTPILAADFSKVSIFGAFSSDVNGPRINANSKRLHRTIPPRIPGAICVTSSGALARAAGRHGHRHSSPSFAEPSKSKDPDRAIHATRT</sequence>
<dbReference type="EMBL" id="EQ977508">
    <property type="protein sequence ID" value="EEF26344.1"/>
    <property type="molecule type" value="Genomic_DNA"/>
</dbReference>
<feature type="region of interest" description="Disordered" evidence="1">
    <location>
        <begin position="78"/>
        <end position="110"/>
    </location>
</feature>
<keyword evidence="3" id="KW-1185">Reference proteome</keyword>
<dbReference type="AlphaFoldDB" id="B9TCS0"/>
<name>B9TCS0_RICCO</name>
<dbReference type="InParanoid" id="B9TCS0"/>
<gene>
    <name evidence="2" type="ORF">RCOM_1791550</name>
</gene>
<proteinExistence type="predicted"/>
<evidence type="ECO:0000313" key="3">
    <source>
        <dbReference type="Proteomes" id="UP000008311"/>
    </source>
</evidence>
<accession>B9TCS0</accession>
<organism evidence="2 3">
    <name type="scientific">Ricinus communis</name>
    <name type="common">Castor bean</name>
    <dbReference type="NCBI Taxonomy" id="3988"/>
    <lineage>
        <taxon>Eukaryota</taxon>
        <taxon>Viridiplantae</taxon>
        <taxon>Streptophyta</taxon>
        <taxon>Embryophyta</taxon>
        <taxon>Tracheophyta</taxon>
        <taxon>Spermatophyta</taxon>
        <taxon>Magnoliopsida</taxon>
        <taxon>eudicotyledons</taxon>
        <taxon>Gunneridae</taxon>
        <taxon>Pentapetalae</taxon>
        <taxon>rosids</taxon>
        <taxon>fabids</taxon>
        <taxon>Malpighiales</taxon>
        <taxon>Euphorbiaceae</taxon>
        <taxon>Acalyphoideae</taxon>
        <taxon>Acalypheae</taxon>
        <taxon>Ricinus</taxon>
    </lineage>
</organism>
<protein>
    <submittedName>
        <fullName evidence="2">Uncharacterized protein</fullName>
    </submittedName>
</protein>
<dbReference type="Proteomes" id="UP000008311">
    <property type="component" value="Unassembled WGS sequence"/>
</dbReference>
<evidence type="ECO:0000256" key="1">
    <source>
        <dbReference type="SAM" id="MobiDB-lite"/>
    </source>
</evidence>
<evidence type="ECO:0000313" key="2">
    <source>
        <dbReference type="EMBL" id="EEF26344.1"/>
    </source>
</evidence>
<reference evidence="3" key="1">
    <citation type="journal article" date="2010" name="Nat. Biotechnol.">
        <title>Draft genome sequence of the oilseed species Ricinus communis.</title>
        <authorList>
            <person name="Chan A.P."/>
            <person name="Crabtree J."/>
            <person name="Zhao Q."/>
            <person name="Lorenzi H."/>
            <person name="Orvis J."/>
            <person name="Puiu D."/>
            <person name="Melake-Berhan A."/>
            <person name="Jones K.M."/>
            <person name="Redman J."/>
            <person name="Chen G."/>
            <person name="Cahoon E.B."/>
            <person name="Gedil M."/>
            <person name="Stanke M."/>
            <person name="Haas B.J."/>
            <person name="Wortman J.R."/>
            <person name="Fraser-Liggett C.M."/>
            <person name="Ravel J."/>
            <person name="Rabinowicz P.D."/>
        </authorList>
    </citation>
    <scope>NUCLEOTIDE SEQUENCE [LARGE SCALE GENOMIC DNA]</scope>
    <source>
        <strain evidence="3">cv. Hale</strain>
    </source>
</reference>
<feature type="compositionally biased region" description="Basic and acidic residues" evidence="1">
    <location>
        <begin position="96"/>
        <end position="110"/>
    </location>
</feature>